<feature type="domain" description="Phosphatidic acid phosphatase type 2/haloperoxidase" evidence="8">
    <location>
        <begin position="73"/>
        <end position="181"/>
    </location>
</feature>
<protein>
    <submittedName>
        <fullName evidence="9">Phosphatase PAP2 family protein</fullName>
    </submittedName>
</protein>
<evidence type="ECO:0000256" key="2">
    <source>
        <dbReference type="ARBA" id="ARBA00022475"/>
    </source>
</evidence>
<organism evidence="9 10">
    <name type="scientific">Nakamurella alba</name>
    <dbReference type="NCBI Taxonomy" id="2665158"/>
    <lineage>
        <taxon>Bacteria</taxon>
        <taxon>Bacillati</taxon>
        <taxon>Actinomycetota</taxon>
        <taxon>Actinomycetes</taxon>
        <taxon>Nakamurellales</taxon>
        <taxon>Nakamurellaceae</taxon>
        <taxon>Nakamurella</taxon>
    </lineage>
</organism>
<dbReference type="CDD" id="cd01610">
    <property type="entry name" value="PAP2_like"/>
    <property type="match status" value="1"/>
</dbReference>
<evidence type="ECO:0000256" key="5">
    <source>
        <dbReference type="ARBA" id="ARBA00022989"/>
    </source>
</evidence>
<accession>A0A7K1FQ41</accession>
<feature type="region of interest" description="Disordered" evidence="7">
    <location>
        <begin position="98"/>
        <end position="121"/>
    </location>
</feature>
<dbReference type="Proteomes" id="UP000460221">
    <property type="component" value="Unassembled WGS sequence"/>
</dbReference>
<sequence>MALPSLLRSVADRVDALDKEVVRRVGATGHLRYDPVIDALLPVTRIADNSVVWILSAAGMVAFGDPVVRRRALQGLGTIAVTSLVVNQGLKRLFSRPRPDQQVVPEDRRAAAKSSSSFPSGHTASAVAFVTVTGRSHPLLTTPLAVVAVAVGSSRVATGMHYPSDVLVGGAVGAVIGRIACRVLP</sequence>
<dbReference type="PANTHER" id="PTHR14969:SF62">
    <property type="entry name" value="DECAPRENYLPHOSPHORYL-5-PHOSPHORIBOSE PHOSPHATASE RV3807C-RELATED"/>
    <property type="match status" value="1"/>
</dbReference>
<dbReference type="PANTHER" id="PTHR14969">
    <property type="entry name" value="SPHINGOSINE-1-PHOSPHATE PHOSPHOHYDROLASE"/>
    <property type="match status" value="1"/>
</dbReference>
<keyword evidence="5" id="KW-1133">Transmembrane helix</keyword>
<keyword evidence="4" id="KW-0378">Hydrolase</keyword>
<evidence type="ECO:0000256" key="1">
    <source>
        <dbReference type="ARBA" id="ARBA00004651"/>
    </source>
</evidence>
<dbReference type="GO" id="GO:0005886">
    <property type="term" value="C:plasma membrane"/>
    <property type="evidence" value="ECO:0007669"/>
    <property type="project" value="UniProtKB-SubCell"/>
</dbReference>
<keyword evidence="6" id="KW-0472">Membrane</keyword>
<gene>
    <name evidence="9" type="ORF">GIS00_13340</name>
</gene>
<dbReference type="Pfam" id="PF01569">
    <property type="entry name" value="PAP2"/>
    <property type="match status" value="1"/>
</dbReference>
<comment type="caution">
    <text evidence="9">The sequence shown here is derived from an EMBL/GenBank/DDBJ whole genome shotgun (WGS) entry which is preliminary data.</text>
</comment>
<keyword evidence="10" id="KW-1185">Reference proteome</keyword>
<proteinExistence type="predicted"/>
<dbReference type="SMART" id="SM00014">
    <property type="entry name" value="acidPPc"/>
    <property type="match status" value="1"/>
</dbReference>
<dbReference type="RefSeq" id="WP_154768919.1">
    <property type="nucleotide sequence ID" value="NZ_WLYK01000005.1"/>
</dbReference>
<evidence type="ECO:0000256" key="4">
    <source>
        <dbReference type="ARBA" id="ARBA00022801"/>
    </source>
</evidence>
<dbReference type="InterPro" id="IPR036938">
    <property type="entry name" value="PAP2/HPO_sf"/>
</dbReference>
<dbReference type="AlphaFoldDB" id="A0A7K1FQ41"/>
<dbReference type="GO" id="GO:0016787">
    <property type="term" value="F:hydrolase activity"/>
    <property type="evidence" value="ECO:0007669"/>
    <property type="project" value="UniProtKB-KW"/>
</dbReference>
<reference evidence="9 10" key="1">
    <citation type="submission" date="2019-11" db="EMBL/GenBank/DDBJ databases">
        <authorList>
            <person name="Jiang L.-Q."/>
        </authorList>
    </citation>
    <scope>NUCLEOTIDE SEQUENCE [LARGE SCALE GENOMIC DNA]</scope>
    <source>
        <strain evidence="9 10">YIM 132087</strain>
    </source>
</reference>
<evidence type="ECO:0000256" key="3">
    <source>
        <dbReference type="ARBA" id="ARBA00022692"/>
    </source>
</evidence>
<evidence type="ECO:0000313" key="9">
    <source>
        <dbReference type="EMBL" id="MTD14924.1"/>
    </source>
</evidence>
<name>A0A7K1FQ41_9ACTN</name>
<dbReference type="InterPro" id="IPR000326">
    <property type="entry name" value="PAP2/HPO"/>
</dbReference>
<keyword evidence="3" id="KW-0812">Transmembrane</keyword>
<evidence type="ECO:0000313" key="10">
    <source>
        <dbReference type="Proteomes" id="UP000460221"/>
    </source>
</evidence>
<evidence type="ECO:0000259" key="8">
    <source>
        <dbReference type="SMART" id="SM00014"/>
    </source>
</evidence>
<evidence type="ECO:0000256" key="7">
    <source>
        <dbReference type="SAM" id="MobiDB-lite"/>
    </source>
</evidence>
<evidence type="ECO:0000256" key="6">
    <source>
        <dbReference type="ARBA" id="ARBA00023136"/>
    </source>
</evidence>
<keyword evidence="2" id="KW-1003">Cell membrane</keyword>
<dbReference type="EMBL" id="WLYK01000005">
    <property type="protein sequence ID" value="MTD14924.1"/>
    <property type="molecule type" value="Genomic_DNA"/>
</dbReference>
<dbReference type="SUPFAM" id="SSF48317">
    <property type="entry name" value="Acid phosphatase/Vanadium-dependent haloperoxidase"/>
    <property type="match status" value="1"/>
</dbReference>
<comment type="subcellular location">
    <subcellularLocation>
        <location evidence="1">Cell membrane</location>
        <topology evidence="1">Multi-pass membrane protein</topology>
    </subcellularLocation>
</comment>
<dbReference type="Gene3D" id="1.20.144.10">
    <property type="entry name" value="Phosphatidic acid phosphatase type 2/haloperoxidase"/>
    <property type="match status" value="1"/>
</dbReference>